<keyword evidence="1" id="KW-1133">Transmembrane helix</keyword>
<accession>A0A178W172</accession>
<gene>
    <name evidence="2" type="ordered locus">AXX17_At1g74610</name>
</gene>
<sequence>MTSNGEGGEVVAKRRRKGIKELVQVALRGGCLAASATAMAVMLTATEEGVADIYGFKLTLSSNWSFSPSYQSVFFFFVFFFLRAL</sequence>
<evidence type="ECO:0000313" key="2">
    <source>
        <dbReference type="EMBL" id="OAP11856.1"/>
    </source>
</evidence>
<organism evidence="2 3">
    <name type="scientific">Arabidopsis thaliana</name>
    <name type="common">Mouse-ear cress</name>
    <dbReference type="NCBI Taxonomy" id="3702"/>
    <lineage>
        <taxon>Eukaryota</taxon>
        <taxon>Viridiplantae</taxon>
        <taxon>Streptophyta</taxon>
        <taxon>Embryophyta</taxon>
        <taxon>Tracheophyta</taxon>
        <taxon>Spermatophyta</taxon>
        <taxon>Magnoliopsida</taxon>
        <taxon>eudicotyledons</taxon>
        <taxon>Gunneridae</taxon>
        <taxon>Pentapetalae</taxon>
        <taxon>rosids</taxon>
        <taxon>malvids</taxon>
        <taxon>Brassicales</taxon>
        <taxon>Brassicaceae</taxon>
        <taxon>Camelineae</taxon>
        <taxon>Arabidopsis</taxon>
    </lineage>
</organism>
<feature type="transmembrane region" description="Helical" evidence="1">
    <location>
        <begin position="22"/>
        <end position="44"/>
    </location>
</feature>
<feature type="transmembrane region" description="Helical" evidence="1">
    <location>
        <begin position="64"/>
        <end position="82"/>
    </location>
</feature>
<dbReference type="EMBL" id="LUHQ01000001">
    <property type="protein sequence ID" value="OAP11856.1"/>
    <property type="molecule type" value="Genomic_DNA"/>
</dbReference>
<dbReference type="ExpressionAtlas" id="A0A178W172">
    <property type="expression patterns" value="baseline and differential"/>
</dbReference>
<reference evidence="3" key="1">
    <citation type="journal article" date="2016" name="Proc. Natl. Acad. Sci. U.S.A.">
        <title>Chromosome-level assembly of Arabidopsis thaliana Ler reveals the extent of translocation and inversion polymorphisms.</title>
        <authorList>
            <person name="Zapata L."/>
            <person name="Ding J."/>
            <person name="Willing E.M."/>
            <person name="Hartwig B."/>
            <person name="Bezdan D."/>
            <person name="Jiao W.B."/>
            <person name="Patel V."/>
            <person name="Velikkakam James G."/>
            <person name="Koornneef M."/>
            <person name="Ossowski S."/>
            <person name="Schneeberger K."/>
        </authorList>
    </citation>
    <scope>NUCLEOTIDE SEQUENCE [LARGE SCALE GENOMIC DNA]</scope>
    <source>
        <strain evidence="3">cv. Landsberg erecta</strain>
    </source>
</reference>
<name>A0A178W172_ARATH</name>
<comment type="caution">
    <text evidence="2">The sequence shown here is derived from an EMBL/GenBank/DDBJ whole genome shotgun (WGS) entry which is preliminary data.</text>
</comment>
<proteinExistence type="predicted"/>
<keyword evidence="1" id="KW-0812">Transmembrane</keyword>
<evidence type="ECO:0000256" key="1">
    <source>
        <dbReference type="SAM" id="Phobius"/>
    </source>
</evidence>
<keyword evidence="1" id="KW-0472">Membrane</keyword>
<dbReference type="AlphaFoldDB" id="A0A178W172"/>
<evidence type="ECO:0000313" key="3">
    <source>
        <dbReference type="Proteomes" id="UP000078284"/>
    </source>
</evidence>
<evidence type="ECO:0008006" key="4">
    <source>
        <dbReference type="Google" id="ProtNLM"/>
    </source>
</evidence>
<dbReference type="Proteomes" id="UP000078284">
    <property type="component" value="Chromosome 1"/>
</dbReference>
<protein>
    <recommendedName>
        <fullName evidence="4">CASP-like protein</fullName>
    </recommendedName>
</protein>